<evidence type="ECO:0000256" key="3">
    <source>
        <dbReference type="ARBA" id="ARBA00022679"/>
    </source>
</evidence>
<evidence type="ECO:0000313" key="7">
    <source>
        <dbReference type="EMBL" id="SVB49978.1"/>
    </source>
</evidence>
<feature type="domain" description="Malonyl-CoA:ACP transacylase (MAT)" evidence="6">
    <location>
        <begin position="6"/>
        <end position="306"/>
    </location>
</feature>
<dbReference type="EMBL" id="UINC01044467">
    <property type="protein sequence ID" value="SVB49978.1"/>
    <property type="molecule type" value="Genomic_DNA"/>
</dbReference>
<reference evidence="7" key="1">
    <citation type="submission" date="2018-05" db="EMBL/GenBank/DDBJ databases">
        <authorList>
            <person name="Lanie J.A."/>
            <person name="Ng W.-L."/>
            <person name="Kazmierczak K.M."/>
            <person name="Andrzejewski T.M."/>
            <person name="Davidsen T.M."/>
            <person name="Wayne K.J."/>
            <person name="Tettelin H."/>
            <person name="Glass J.I."/>
            <person name="Rusch D."/>
            <person name="Podicherti R."/>
            <person name="Tsui H.-C.T."/>
            <person name="Winkler M.E."/>
        </authorList>
    </citation>
    <scope>NUCLEOTIDE SEQUENCE</scope>
</reference>
<dbReference type="InterPro" id="IPR016035">
    <property type="entry name" value="Acyl_Trfase/lysoPLipase"/>
</dbReference>
<evidence type="ECO:0000256" key="5">
    <source>
        <dbReference type="ARBA" id="ARBA00048462"/>
    </source>
</evidence>
<dbReference type="EC" id="2.3.1.39" evidence="2"/>
<dbReference type="InterPro" id="IPR001227">
    <property type="entry name" value="Ac_transferase_dom_sf"/>
</dbReference>
<gene>
    <name evidence="7" type="ORF">METZ01_LOCUS202832</name>
</gene>
<dbReference type="GO" id="GO:0006633">
    <property type="term" value="P:fatty acid biosynthetic process"/>
    <property type="evidence" value="ECO:0007669"/>
    <property type="project" value="TreeGrafter"/>
</dbReference>
<dbReference type="Gene3D" id="3.30.70.250">
    <property type="entry name" value="Malonyl-CoA ACP transacylase, ACP-binding"/>
    <property type="match status" value="1"/>
</dbReference>
<accession>A0A382EGX0</accession>
<dbReference type="InterPro" id="IPR016036">
    <property type="entry name" value="Malonyl_transacylase_ACP-bd"/>
</dbReference>
<dbReference type="NCBIfam" id="TIGR00128">
    <property type="entry name" value="fabD"/>
    <property type="match status" value="1"/>
</dbReference>
<dbReference type="SMART" id="SM00827">
    <property type="entry name" value="PKS_AT"/>
    <property type="match status" value="1"/>
</dbReference>
<protein>
    <recommendedName>
        <fullName evidence="2">[acyl-carrier-protein] S-malonyltransferase</fullName>
        <ecNumber evidence="2">2.3.1.39</ecNumber>
    </recommendedName>
</protein>
<dbReference type="PANTHER" id="PTHR42681:SF1">
    <property type="entry name" value="MALONYL-COA-ACYL CARRIER PROTEIN TRANSACYLASE, MITOCHONDRIAL"/>
    <property type="match status" value="1"/>
</dbReference>
<dbReference type="SUPFAM" id="SSF52151">
    <property type="entry name" value="FabD/lysophospholipase-like"/>
    <property type="match status" value="1"/>
</dbReference>
<comment type="similarity">
    <text evidence="1">Belongs to the FabD family.</text>
</comment>
<comment type="catalytic activity">
    <reaction evidence="5">
        <text>holo-[ACP] + malonyl-CoA = malonyl-[ACP] + CoA</text>
        <dbReference type="Rhea" id="RHEA:41792"/>
        <dbReference type="Rhea" id="RHEA-COMP:9623"/>
        <dbReference type="Rhea" id="RHEA-COMP:9685"/>
        <dbReference type="ChEBI" id="CHEBI:57287"/>
        <dbReference type="ChEBI" id="CHEBI:57384"/>
        <dbReference type="ChEBI" id="CHEBI:64479"/>
        <dbReference type="ChEBI" id="CHEBI:78449"/>
        <dbReference type="EC" id="2.3.1.39"/>
    </reaction>
</comment>
<dbReference type="InterPro" id="IPR024925">
    <property type="entry name" value="Malonyl_CoA-ACP_transAc"/>
</dbReference>
<dbReference type="Pfam" id="PF00698">
    <property type="entry name" value="Acyl_transf_1"/>
    <property type="match status" value="1"/>
</dbReference>
<dbReference type="PIRSF" id="PIRSF000446">
    <property type="entry name" value="Mct"/>
    <property type="match status" value="1"/>
</dbReference>
<dbReference type="GO" id="GO:0005829">
    <property type="term" value="C:cytosol"/>
    <property type="evidence" value="ECO:0007669"/>
    <property type="project" value="TreeGrafter"/>
</dbReference>
<dbReference type="AlphaFoldDB" id="A0A382EGX0"/>
<dbReference type="InterPro" id="IPR004410">
    <property type="entry name" value="Malonyl_CoA-ACP_transAc_FabD"/>
</dbReference>
<dbReference type="InterPro" id="IPR014043">
    <property type="entry name" value="Acyl_transferase_dom"/>
</dbReference>
<dbReference type="SUPFAM" id="SSF55048">
    <property type="entry name" value="Probable ACP-binding domain of malonyl-CoA ACP transacylase"/>
    <property type="match status" value="1"/>
</dbReference>
<sequence length="320" mass="34386">MSVALLFPGQGSQHIGMGKELAQFHSGAARVFKEADRILGFKLSEIMWEGSESELQQTKYAQPAIMIHSVATFSAIEDLFEESLGCVQMAAGHSLGEFSAHVAAGSLSFADAVQTVKKRADLMQYACLEKRGTMAAIIGMGDEDVVSICQGVGSAGNRCVAANFNSPNQVVISGDQEAVKEAMELALELGAQRAVQLNVSGAFHSHLMEPAADKFAEWIHSIEFRPSNFPVVSNVTGKISESEIDGSNLLIKQLTSPVLWAPSIKYMVQQGITKFLEVGPGVILRGLNRRITRDTMCKSAGTPKDFGSLAEFFAESPGKK</sequence>
<dbReference type="FunFam" id="3.30.70.250:FF:000001">
    <property type="entry name" value="Malonyl CoA-acyl carrier protein transacylase"/>
    <property type="match status" value="1"/>
</dbReference>
<dbReference type="Gene3D" id="3.40.366.10">
    <property type="entry name" value="Malonyl-Coenzyme A Acyl Carrier Protein, domain 2"/>
    <property type="match status" value="1"/>
</dbReference>
<evidence type="ECO:0000256" key="4">
    <source>
        <dbReference type="ARBA" id="ARBA00023315"/>
    </source>
</evidence>
<dbReference type="PANTHER" id="PTHR42681">
    <property type="entry name" value="MALONYL-COA-ACYL CARRIER PROTEIN TRANSACYLASE, MITOCHONDRIAL"/>
    <property type="match status" value="1"/>
</dbReference>
<dbReference type="InterPro" id="IPR050858">
    <property type="entry name" value="Mal-CoA-ACP_Trans/PKS_FabD"/>
</dbReference>
<organism evidence="7">
    <name type="scientific">marine metagenome</name>
    <dbReference type="NCBI Taxonomy" id="408172"/>
    <lineage>
        <taxon>unclassified sequences</taxon>
        <taxon>metagenomes</taxon>
        <taxon>ecological metagenomes</taxon>
    </lineage>
</organism>
<name>A0A382EGX0_9ZZZZ</name>
<keyword evidence="4" id="KW-0012">Acyltransferase</keyword>
<dbReference type="GO" id="GO:0004314">
    <property type="term" value="F:[acyl-carrier-protein] S-malonyltransferase activity"/>
    <property type="evidence" value="ECO:0007669"/>
    <property type="project" value="UniProtKB-EC"/>
</dbReference>
<proteinExistence type="inferred from homology"/>
<evidence type="ECO:0000256" key="1">
    <source>
        <dbReference type="ARBA" id="ARBA00008217"/>
    </source>
</evidence>
<evidence type="ECO:0000259" key="6">
    <source>
        <dbReference type="SMART" id="SM00827"/>
    </source>
</evidence>
<keyword evidence="3" id="KW-0808">Transferase</keyword>
<evidence type="ECO:0000256" key="2">
    <source>
        <dbReference type="ARBA" id="ARBA00013258"/>
    </source>
</evidence>